<dbReference type="RefSeq" id="WP_182846130.1">
    <property type="nucleotide sequence ID" value="NZ_BAAALP010000001.1"/>
</dbReference>
<feature type="compositionally biased region" description="Low complexity" evidence="1">
    <location>
        <begin position="1"/>
        <end position="10"/>
    </location>
</feature>
<organism evidence="2 3">
    <name type="scientific">Actinomadura namibiensis</name>
    <dbReference type="NCBI Taxonomy" id="182080"/>
    <lineage>
        <taxon>Bacteria</taxon>
        <taxon>Bacillati</taxon>
        <taxon>Actinomycetota</taxon>
        <taxon>Actinomycetes</taxon>
        <taxon>Streptosporangiales</taxon>
        <taxon>Thermomonosporaceae</taxon>
        <taxon>Actinomadura</taxon>
    </lineage>
</organism>
<name>A0A7W3LTF0_ACTNM</name>
<proteinExistence type="predicted"/>
<protein>
    <submittedName>
        <fullName evidence="2">Putative HAD superfamily Cof-like phosphohydrolase</fullName>
    </submittedName>
</protein>
<dbReference type="Proteomes" id="UP000572680">
    <property type="component" value="Unassembled WGS sequence"/>
</dbReference>
<evidence type="ECO:0000313" key="2">
    <source>
        <dbReference type="EMBL" id="MBA8953974.1"/>
    </source>
</evidence>
<accession>A0A7W3LTF0</accession>
<gene>
    <name evidence="2" type="ORF">HNR61_005628</name>
</gene>
<sequence length="93" mass="9783">MNAPAPHQSSPHPPAHHPDPDLAAAVAVAADAAQQCQQTLQANTRVVADAHRAVQRARAQLHASEHATARAAAHVTDLIDRLHQLAAQYRSGG</sequence>
<evidence type="ECO:0000313" key="3">
    <source>
        <dbReference type="Proteomes" id="UP000572680"/>
    </source>
</evidence>
<comment type="caution">
    <text evidence="2">The sequence shown here is derived from an EMBL/GenBank/DDBJ whole genome shotgun (WGS) entry which is preliminary data.</text>
</comment>
<dbReference type="AlphaFoldDB" id="A0A7W3LTF0"/>
<keyword evidence="3" id="KW-1185">Reference proteome</keyword>
<feature type="region of interest" description="Disordered" evidence="1">
    <location>
        <begin position="1"/>
        <end position="21"/>
    </location>
</feature>
<dbReference type="GO" id="GO:0016787">
    <property type="term" value="F:hydrolase activity"/>
    <property type="evidence" value="ECO:0007669"/>
    <property type="project" value="UniProtKB-KW"/>
</dbReference>
<keyword evidence="2" id="KW-0378">Hydrolase</keyword>
<reference evidence="2 3" key="1">
    <citation type="submission" date="2020-08" db="EMBL/GenBank/DDBJ databases">
        <title>Genomic Encyclopedia of Type Strains, Phase IV (KMG-IV): sequencing the most valuable type-strain genomes for metagenomic binning, comparative biology and taxonomic classification.</title>
        <authorList>
            <person name="Goeker M."/>
        </authorList>
    </citation>
    <scope>NUCLEOTIDE SEQUENCE [LARGE SCALE GENOMIC DNA]</scope>
    <source>
        <strain evidence="2 3">DSM 44197</strain>
    </source>
</reference>
<dbReference type="EMBL" id="JACJIA010000008">
    <property type="protein sequence ID" value="MBA8953974.1"/>
    <property type="molecule type" value="Genomic_DNA"/>
</dbReference>
<evidence type="ECO:0000256" key="1">
    <source>
        <dbReference type="SAM" id="MobiDB-lite"/>
    </source>
</evidence>